<sequence>MSTAYSKKITVNIKNYGAIQDKIINKADHIYNFLYRNNHGLKYTSAVQTSDQTCYIRRRLFNGKVGILELKIKY</sequence>
<gene>
    <name evidence="1" type="ORF">FC84_GL001078</name>
</gene>
<proteinExistence type="predicted"/>
<comment type="caution">
    <text evidence="1">The sequence shown here is derived from an EMBL/GenBank/DDBJ whole genome shotgun (WGS) entry which is preliminary data.</text>
</comment>
<dbReference type="EMBL" id="AYYK01000003">
    <property type="protein sequence ID" value="KRM79609.1"/>
    <property type="molecule type" value="Genomic_DNA"/>
</dbReference>
<name>A0A0R2BTB7_9LACO</name>
<reference evidence="1 2" key="1">
    <citation type="journal article" date="2015" name="Genome Announc.">
        <title>Expanding the biotechnology potential of lactobacilli through comparative genomics of 213 strains and associated genera.</title>
        <authorList>
            <person name="Sun Z."/>
            <person name="Harris H.M."/>
            <person name="McCann A."/>
            <person name="Guo C."/>
            <person name="Argimon S."/>
            <person name="Zhang W."/>
            <person name="Yang X."/>
            <person name="Jeffery I.B."/>
            <person name="Cooney J.C."/>
            <person name="Kagawa T.F."/>
            <person name="Liu W."/>
            <person name="Song Y."/>
            <person name="Salvetti E."/>
            <person name="Wrobel A."/>
            <person name="Rasinkangas P."/>
            <person name="Parkhill J."/>
            <person name="Rea M.C."/>
            <person name="O'Sullivan O."/>
            <person name="Ritari J."/>
            <person name="Douillard F.P."/>
            <person name="Paul Ross R."/>
            <person name="Yang R."/>
            <person name="Briner A.E."/>
            <person name="Felis G.E."/>
            <person name="de Vos W.M."/>
            <person name="Barrangou R."/>
            <person name="Klaenhammer T.R."/>
            <person name="Caufield P.W."/>
            <person name="Cui Y."/>
            <person name="Zhang H."/>
            <person name="O'Toole P.W."/>
        </authorList>
    </citation>
    <scope>NUCLEOTIDE SEQUENCE [LARGE SCALE GENOMIC DNA]</scope>
    <source>
        <strain evidence="1 2">DSM 20335</strain>
    </source>
</reference>
<dbReference type="PATRIC" id="fig|1423738.3.peg.1091"/>
<keyword evidence="2" id="KW-1185">Reference proteome</keyword>
<evidence type="ECO:0000313" key="1">
    <source>
        <dbReference type="EMBL" id="KRM79609.1"/>
    </source>
</evidence>
<dbReference type="RefSeq" id="WP_057754664.1">
    <property type="nucleotide sequence ID" value="NZ_AYYK01000003.1"/>
</dbReference>
<accession>A0A0R2BTB7</accession>
<organism evidence="1 2">
    <name type="scientific">Lapidilactobacillus dextrinicus DSM 20335</name>
    <dbReference type="NCBI Taxonomy" id="1423738"/>
    <lineage>
        <taxon>Bacteria</taxon>
        <taxon>Bacillati</taxon>
        <taxon>Bacillota</taxon>
        <taxon>Bacilli</taxon>
        <taxon>Lactobacillales</taxon>
        <taxon>Lactobacillaceae</taxon>
        <taxon>Lapidilactobacillus</taxon>
    </lineage>
</organism>
<dbReference type="Proteomes" id="UP000051813">
    <property type="component" value="Unassembled WGS sequence"/>
</dbReference>
<evidence type="ECO:0000313" key="2">
    <source>
        <dbReference type="Proteomes" id="UP000051813"/>
    </source>
</evidence>
<dbReference type="AlphaFoldDB" id="A0A0R2BTB7"/>
<protein>
    <submittedName>
        <fullName evidence="1">Uncharacterized protein</fullName>
    </submittedName>
</protein>
<dbReference type="STRING" id="1423738.FC84_GL001078"/>